<evidence type="ECO:0000313" key="1">
    <source>
        <dbReference type="EMBL" id="KPM30869.1"/>
    </source>
</evidence>
<dbReference type="Proteomes" id="UP000050280">
    <property type="component" value="Unassembled WGS sequence"/>
</dbReference>
<keyword evidence="2" id="KW-1185">Reference proteome</keyword>
<reference evidence="1 2" key="1">
    <citation type="submission" date="2015-09" db="EMBL/GenBank/DDBJ databases">
        <title>Genome sequence of the marine flavobacterium Croceitalea dokdonensis DOKDO 023 that contains proton- and sodium-pumping rhodopsins.</title>
        <authorList>
            <person name="Kwon S.-K."/>
            <person name="Lee H.K."/>
            <person name="Kwak M.-J."/>
            <person name="Kim J.F."/>
        </authorList>
    </citation>
    <scope>NUCLEOTIDE SEQUENCE [LARGE SCALE GENOMIC DNA]</scope>
    <source>
        <strain evidence="1 2">DOKDO 023</strain>
    </source>
</reference>
<sequence>MGPSLYGIIKEPLAGLHVVPRRTPESVGLAKRNLNQN</sequence>
<dbReference type="EMBL" id="LDJX01000006">
    <property type="protein sequence ID" value="KPM30869.1"/>
    <property type="molecule type" value="Genomic_DNA"/>
</dbReference>
<evidence type="ECO:0000313" key="2">
    <source>
        <dbReference type="Proteomes" id="UP000050280"/>
    </source>
</evidence>
<gene>
    <name evidence="1" type="ORF">I595_2846</name>
</gene>
<dbReference type="AlphaFoldDB" id="A0A0P7AX06"/>
<accession>A0A0P7AX06</accession>
<comment type="caution">
    <text evidence="1">The sequence shown here is derived from an EMBL/GenBank/DDBJ whole genome shotgun (WGS) entry which is preliminary data.</text>
</comment>
<proteinExistence type="predicted"/>
<protein>
    <submittedName>
        <fullName evidence="1">Uncharacterized protein</fullName>
    </submittedName>
</protein>
<name>A0A0P7AX06_9FLAO</name>
<organism evidence="1 2">
    <name type="scientific">Croceitalea dokdonensis DOKDO 023</name>
    <dbReference type="NCBI Taxonomy" id="1300341"/>
    <lineage>
        <taxon>Bacteria</taxon>
        <taxon>Pseudomonadati</taxon>
        <taxon>Bacteroidota</taxon>
        <taxon>Flavobacteriia</taxon>
        <taxon>Flavobacteriales</taxon>
        <taxon>Flavobacteriaceae</taxon>
        <taxon>Croceitalea</taxon>
    </lineage>
</organism>